<keyword evidence="4" id="KW-0328">Glycosyltransferase</keyword>
<dbReference type="Proteomes" id="UP000006882">
    <property type="component" value="Chromosome G3"/>
</dbReference>
<dbReference type="GO" id="GO:0016757">
    <property type="term" value="F:glycosyltransferase activity"/>
    <property type="evidence" value="ECO:0007669"/>
    <property type="project" value="UniProtKB-KW"/>
</dbReference>
<name>A0A251Q571_PRUPE</name>
<evidence type="ECO:0000256" key="12">
    <source>
        <dbReference type="ARBA" id="ARBA00023277"/>
    </source>
</evidence>
<reference evidence="15 16" key="1">
    <citation type="journal article" date="2013" name="Nat. Genet.">
        <title>The high-quality draft genome of peach (Prunus persica) identifies unique patterns of genetic diversity, domestication and genome evolution.</title>
        <authorList>
            <consortium name="International Peach Genome Initiative"/>
            <person name="Verde I."/>
            <person name="Abbott A.G."/>
            <person name="Scalabrin S."/>
            <person name="Jung S."/>
            <person name="Shu S."/>
            <person name="Marroni F."/>
            <person name="Zhebentyayeva T."/>
            <person name="Dettori M.T."/>
            <person name="Grimwood J."/>
            <person name="Cattonaro F."/>
            <person name="Zuccolo A."/>
            <person name="Rossini L."/>
            <person name="Jenkins J."/>
            <person name="Vendramin E."/>
            <person name="Meisel L.A."/>
            <person name="Decroocq V."/>
            <person name="Sosinski B."/>
            <person name="Prochnik S."/>
            <person name="Mitros T."/>
            <person name="Policriti A."/>
            <person name="Cipriani G."/>
            <person name="Dondini L."/>
            <person name="Ficklin S."/>
            <person name="Goodstein D.M."/>
            <person name="Xuan P."/>
            <person name="Del Fabbro C."/>
            <person name="Aramini V."/>
            <person name="Copetti D."/>
            <person name="Gonzalez S."/>
            <person name="Horner D.S."/>
            <person name="Falchi R."/>
            <person name="Lucas S."/>
            <person name="Mica E."/>
            <person name="Maldonado J."/>
            <person name="Lazzari B."/>
            <person name="Bielenberg D."/>
            <person name="Pirona R."/>
            <person name="Miculan M."/>
            <person name="Barakat A."/>
            <person name="Testolin R."/>
            <person name="Stella A."/>
            <person name="Tartarini S."/>
            <person name="Tonutti P."/>
            <person name="Arus P."/>
            <person name="Orellana A."/>
            <person name="Wells C."/>
            <person name="Main D."/>
            <person name="Vizzotto G."/>
            <person name="Silva H."/>
            <person name="Salamini F."/>
            <person name="Schmutz J."/>
            <person name="Morgante M."/>
            <person name="Rokhsar D.S."/>
        </authorList>
    </citation>
    <scope>NUCLEOTIDE SEQUENCE [LARGE SCALE GENOMIC DNA]</scope>
    <source>
        <strain evidence="16">cv. Nemared</strain>
    </source>
</reference>
<protein>
    <recommendedName>
        <fullName evidence="13">O-fucosyltransferase family protein</fullName>
    </recommendedName>
</protein>
<dbReference type="CDD" id="cd11299">
    <property type="entry name" value="O-FucT_plant"/>
    <property type="match status" value="1"/>
</dbReference>
<dbReference type="EMBL" id="CM007653">
    <property type="protein sequence ID" value="ONI18933.1"/>
    <property type="molecule type" value="Genomic_DNA"/>
</dbReference>
<comment type="subcellular location">
    <subcellularLocation>
        <location evidence="1">Membrane</location>
        <topology evidence="1">Single-pass type II membrane protein</topology>
    </subcellularLocation>
</comment>
<gene>
    <name evidence="15" type="ORF">PRUPE_3G248200</name>
</gene>
<comment type="pathway">
    <text evidence="2">Glycan metabolism.</text>
</comment>
<evidence type="ECO:0000256" key="2">
    <source>
        <dbReference type="ARBA" id="ARBA00004881"/>
    </source>
</evidence>
<proteinExistence type="inferred from homology"/>
<accession>A0A251Q571</accession>
<dbReference type="GO" id="GO:0016020">
    <property type="term" value="C:membrane"/>
    <property type="evidence" value="ECO:0007669"/>
    <property type="project" value="UniProtKB-SubCell"/>
</dbReference>
<dbReference type="InterPro" id="IPR024709">
    <property type="entry name" value="FucosylTrfase_pln"/>
</dbReference>
<evidence type="ECO:0000256" key="14">
    <source>
        <dbReference type="SAM" id="Phobius"/>
    </source>
</evidence>
<evidence type="ECO:0000313" key="16">
    <source>
        <dbReference type="Proteomes" id="UP000006882"/>
    </source>
</evidence>
<keyword evidence="11" id="KW-0294">Fucose metabolism</keyword>
<evidence type="ECO:0000256" key="8">
    <source>
        <dbReference type="ARBA" id="ARBA00022989"/>
    </source>
</evidence>
<evidence type="ECO:0000256" key="9">
    <source>
        <dbReference type="ARBA" id="ARBA00023136"/>
    </source>
</evidence>
<keyword evidence="12" id="KW-0119">Carbohydrate metabolism</keyword>
<dbReference type="Gramene" id="ONI18933">
    <property type="protein sequence ID" value="ONI18933"/>
    <property type="gene ID" value="PRUPE_3G248200"/>
</dbReference>
<organism evidence="15 16">
    <name type="scientific">Prunus persica</name>
    <name type="common">Peach</name>
    <name type="synonym">Amygdalus persica</name>
    <dbReference type="NCBI Taxonomy" id="3760"/>
    <lineage>
        <taxon>Eukaryota</taxon>
        <taxon>Viridiplantae</taxon>
        <taxon>Streptophyta</taxon>
        <taxon>Embryophyta</taxon>
        <taxon>Tracheophyta</taxon>
        <taxon>Spermatophyta</taxon>
        <taxon>Magnoliopsida</taxon>
        <taxon>eudicotyledons</taxon>
        <taxon>Gunneridae</taxon>
        <taxon>Pentapetalae</taxon>
        <taxon>rosids</taxon>
        <taxon>fabids</taxon>
        <taxon>Rosales</taxon>
        <taxon>Rosaceae</taxon>
        <taxon>Amygdaloideae</taxon>
        <taxon>Amygdaleae</taxon>
        <taxon>Prunus</taxon>
    </lineage>
</organism>
<evidence type="ECO:0000256" key="1">
    <source>
        <dbReference type="ARBA" id="ARBA00004606"/>
    </source>
</evidence>
<dbReference type="PANTHER" id="PTHR31741">
    <property type="entry name" value="OS02G0726500 PROTEIN-RELATED"/>
    <property type="match status" value="1"/>
</dbReference>
<feature type="transmembrane region" description="Helical" evidence="14">
    <location>
        <begin position="38"/>
        <end position="64"/>
    </location>
</feature>
<dbReference type="PANTHER" id="PTHR31741:SF69">
    <property type="entry name" value="RHAMNOGALACTURONAN I RHAMNOSYLTRANSFERASE 1"/>
    <property type="match status" value="1"/>
</dbReference>
<evidence type="ECO:0000256" key="11">
    <source>
        <dbReference type="ARBA" id="ARBA00023253"/>
    </source>
</evidence>
<evidence type="ECO:0000313" key="15">
    <source>
        <dbReference type="EMBL" id="ONI18933.1"/>
    </source>
</evidence>
<evidence type="ECO:0000256" key="4">
    <source>
        <dbReference type="ARBA" id="ARBA00022676"/>
    </source>
</evidence>
<comment type="similarity">
    <text evidence="3">Belongs to the glycosyltransferase GT106 family.</text>
</comment>
<keyword evidence="5" id="KW-0808">Transferase</keyword>
<evidence type="ECO:0000256" key="3">
    <source>
        <dbReference type="ARBA" id="ARBA00007737"/>
    </source>
</evidence>
<keyword evidence="6 14" id="KW-0812">Transmembrane</keyword>
<keyword evidence="7" id="KW-0735">Signal-anchor</keyword>
<keyword evidence="9 14" id="KW-0472">Membrane</keyword>
<evidence type="ECO:0000256" key="7">
    <source>
        <dbReference type="ARBA" id="ARBA00022968"/>
    </source>
</evidence>
<keyword evidence="16" id="KW-1185">Reference proteome</keyword>
<dbReference type="AlphaFoldDB" id="A0A251Q571"/>
<keyword evidence="8 14" id="KW-1133">Transmembrane helix</keyword>
<evidence type="ECO:0000256" key="10">
    <source>
        <dbReference type="ARBA" id="ARBA00023180"/>
    </source>
</evidence>
<dbReference type="Pfam" id="PF10250">
    <property type="entry name" value="O-FucT"/>
    <property type="match status" value="1"/>
</dbReference>
<dbReference type="InterPro" id="IPR019378">
    <property type="entry name" value="GDP-Fuc_O-FucTrfase"/>
</dbReference>
<evidence type="ECO:0000256" key="13">
    <source>
        <dbReference type="ARBA" id="ARBA00030350"/>
    </source>
</evidence>
<dbReference type="GO" id="GO:0006004">
    <property type="term" value="P:fucose metabolic process"/>
    <property type="evidence" value="ECO:0007669"/>
    <property type="project" value="UniProtKB-KW"/>
</dbReference>
<evidence type="ECO:0000256" key="5">
    <source>
        <dbReference type="ARBA" id="ARBA00022679"/>
    </source>
</evidence>
<sequence>MCKAEDFEKCDYRSEGKMGFKFLGRVKKLKSSILKTNAWLLIIRAIVTALVWASAVQLVGVWLLRGPSLFKVCPPCTQLELPAHAELVKLPIPIALPPKRVYKNNGYLMVSCNGGLNQMRAAICDMVAIARYLNVTLIVPELDKNSFWAASEFQDIFDVDHFIASLRDEVRILKELPPRVRKRAVYSLPPISWSNISYYFHQILPLVQKYKVVHLNKTDARLANNGLPLEVQKLRCRVNFHALRFTSQIEEIGRKLLRILREKGPFLALHLRYEMDMLAFSGCSHGCNNDEEEELTRMRYANPLWKIKDINSEMKRLEGLCPLTPEETALVLVALGIDHNVQIYIAAGEIYGGNRRMESLKSAFPNLVSRTKKKQPFQQLYIIGLFHYNLPELYGTGQKRDSAGAFGLEAFPKPLFSKGSIGLSCLPRE</sequence>
<evidence type="ECO:0000256" key="6">
    <source>
        <dbReference type="ARBA" id="ARBA00022692"/>
    </source>
</evidence>
<keyword evidence="10" id="KW-0325">Glycoprotein</keyword>